<feature type="compositionally biased region" description="Acidic residues" evidence="1">
    <location>
        <begin position="159"/>
        <end position="172"/>
    </location>
</feature>
<feature type="compositionally biased region" description="Polar residues" evidence="1">
    <location>
        <begin position="302"/>
        <end position="333"/>
    </location>
</feature>
<gene>
    <name evidence="3" type="ORF">BCR38DRAFT_490766</name>
</gene>
<evidence type="ECO:0000256" key="1">
    <source>
        <dbReference type="SAM" id="MobiDB-lite"/>
    </source>
</evidence>
<dbReference type="Pfam" id="PF12898">
    <property type="entry name" value="Stc1"/>
    <property type="match status" value="1"/>
</dbReference>
<dbReference type="STRING" id="1141098.A0A1Y2DA79"/>
<feature type="compositionally biased region" description="Basic and acidic residues" evidence="1">
    <location>
        <begin position="148"/>
        <end position="158"/>
    </location>
</feature>
<dbReference type="InterPro" id="IPR024630">
    <property type="entry name" value="Stc1"/>
</dbReference>
<dbReference type="GeneID" id="63780778"/>
<evidence type="ECO:0000313" key="4">
    <source>
        <dbReference type="Proteomes" id="UP000193689"/>
    </source>
</evidence>
<sequence length="428" mass="47142">MAGKSKFQNFGVKRGRNFPLPERFRCAVDGKMEPPTAFSNNQLAKWHNTKKSNNDGITPFNIKLTCRKHSGEPARELKCHGPCGLWKARDKFSHSQRRNKLRWCAGCVRWKEQQDYDSVPLPAPNGQVSPDEMVGVSVHAQVEKAIGFEKDENAADHQDFDDEDTDYEDEGGPEAIHNTRGYDYDEHDFGFDSDDSDDAIRITQVKPTENMNESIASLSIDDGNRVPSVAGSAMMTETSSVEYESKENWVPPHLRHSGGQPSTAGQVSDRSSVAASVDFNMPQQNFRPGSISSVVLPHQHAPSRTSGQIGSRSVASSDSRAGIDSMSTYSQSVKGKRGVGESASKTFIGYGPDGNAMEKTTAPSQAGTSSTRTTGGGYNIKSRPEKNGWARPDQRKTFHENRNFGSTTGERILDHDPHDPYDSDEDYC</sequence>
<dbReference type="Proteomes" id="UP000193689">
    <property type="component" value="Unassembled WGS sequence"/>
</dbReference>
<feature type="compositionally biased region" description="Basic and acidic residues" evidence="1">
    <location>
        <begin position="411"/>
        <end position="421"/>
    </location>
</feature>
<feature type="compositionally biased region" description="Basic and acidic residues" evidence="1">
    <location>
        <begin position="180"/>
        <end position="190"/>
    </location>
</feature>
<dbReference type="OrthoDB" id="3514033at2759"/>
<feature type="region of interest" description="Disordered" evidence="1">
    <location>
        <begin position="235"/>
        <end position="274"/>
    </location>
</feature>
<evidence type="ECO:0000313" key="3">
    <source>
        <dbReference type="EMBL" id="ORY56107.1"/>
    </source>
</evidence>
<dbReference type="AlphaFoldDB" id="A0A1Y2DA79"/>
<reference evidence="3 4" key="1">
    <citation type="submission" date="2016-07" db="EMBL/GenBank/DDBJ databases">
        <title>Pervasive Adenine N6-methylation of Active Genes in Fungi.</title>
        <authorList>
            <consortium name="DOE Joint Genome Institute"/>
            <person name="Mondo S.J."/>
            <person name="Dannebaum R.O."/>
            <person name="Kuo R.C."/>
            <person name="Labutti K."/>
            <person name="Haridas S."/>
            <person name="Kuo A."/>
            <person name="Salamov A."/>
            <person name="Ahrendt S.R."/>
            <person name="Lipzen A."/>
            <person name="Sullivan W."/>
            <person name="Andreopoulos W.B."/>
            <person name="Clum A."/>
            <person name="Lindquist E."/>
            <person name="Daum C."/>
            <person name="Ramamoorthy G.K."/>
            <person name="Gryganskyi A."/>
            <person name="Culley D."/>
            <person name="Magnuson J.K."/>
            <person name="James T.Y."/>
            <person name="O'Malley M.A."/>
            <person name="Stajich J.E."/>
            <person name="Spatafora J.W."/>
            <person name="Visel A."/>
            <person name="Grigoriev I.V."/>
        </authorList>
    </citation>
    <scope>NUCLEOTIDE SEQUENCE [LARGE SCALE GENOMIC DNA]</scope>
    <source>
        <strain evidence="3 4">CBS 129021</strain>
    </source>
</reference>
<protein>
    <submittedName>
        <fullName evidence="3">Stc1 domain-domain-containing protein</fullName>
    </submittedName>
</protein>
<dbReference type="EMBL" id="MCFJ01000024">
    <property type="protein sequence ID" value="ORY56107.1"/>
    <property type="molecule type" value="Genomic_DNA"/>
</dbReference>
<name>A0A1Y2DA79_9PEZI</name>
<feature type="domain" description="Stc1" evidence="2">
    <location>
        <begin position="25"/>
        <end position="108"/>
    </location>
</feature>
<evidence type="ECO:0000259" key="2">
    <source>
        <dbReference type="Pfam" id="PF12898"/>
    </source>
</evidence>
<accession>A0A1Y2DA79</accession>
<comment type="caution">
    <text evidence="3">The sequence shown here is derived from an EMBL/GenBank/DDBJ whole genome shotgun (WGS) entry which is preliminary data.</text>
</comment>
<keyword evidence="4" id="KW-1185">Reference proteome</keyword>
<feature type="compositionally biased region" description="Basic and acidic residues" evidence="1">
    <location>
        <begin position="382"/>
        <end position="402"/>
    </location>
</feature>
<dbReference type="RefSeq" id="XP_040709953.1">
    <property type="nucleotide sequence ID" value="XM_040864566.1"/>
</dbReference>
<feature type="region of interest" description="Disordered" evidence="1">
    <location>
        <begin position="298"/>
        <end position="428"/>
    </location>
</feature>
<feature type="region of interest" description="Disordered" evidence="1">
    <location>
        <begin position="148"/>
        <end position="196"/>
    </location>
</feature>
<organism evidence="3 4">
    <name type="scientific">Pseudomassariella vexata</name>
    <dbReference type="NCBI Taxonomy" id="1141098"/>
    <lineage>
        <taxon>Eukaryota</taxon>
        <taxon>Fungi</taxon>
        <taxon>Dikarya</taxon>
        <taxon>Ascomycota</taxon>
        <taxon>Pezizomycotina</taxon>
        <taxon>Sordariomycetes</taxon>
        <taxon>Xylariomycetidae</taxon>
        <taxon>Amphisphaeriales</taxon>
        <taxon>Pseudomassariaceae</taxon>
        <taxon>Pseudomassariella</taxon>
    </lineage>
</organism>
<proteinExistence type="predicted"/>
<dbReference type="InParanoid" id="A0A1Y2DA79"/>